<sequence length="422" mass="47474">MKTDRKPYHPQNSESSNSSGDDEDNFLEIKEKRSEPQQEGIMSNSLPSSSTYHHFKLPSTVLSKRERSINYHSNSTPPPSNSSQIYQRQSVSISGSTAVAMEQSSLNIVDETDKTTIDIERRKKKRKKMKNSHNYLNGGGENWLHDDTLKKDEEDEHVQDDSPNSTNSEDETLKVYAFEKPLLSNSSTFKDNYFILAPVSNSSSTSSSGTTSSSRKQNSFSNDSSSHHSAQFHSNNKKKQFSPQAHNHHSTNSSNSLPSSSLSPSPHVVQAQSPLFISPPQPVNVQKYMCNSHSDSNTFTRRFVLNEPTMTIYEKNPLNNSPANQQESIGYANVQDSMSMQLFSQIVQLLIQRYQHQLDDLLESPNSLAQNIIRGLNNNEQSQQFNNLSSAESTPSNNVSIEEIYSFILQNQNLLSKKDNNQ</sequence>
<feature type="compositionally biased region" description="Low complexity" evidence="1">
    <location>
        <begin position="250"/>
        <end position="267"/>
    </location>
</feature>
<protein>
    <submittedName>
        <fullName evidence="2">Predicted protein</fullName>
    </submittedName>
</protein>
<dbReference type="AlphaFoldDB" id="D2VNK5"/>
<dbReference type="VEuPathDB" id="AmoebaDB:NAEGRDRAFT_51021"/>
<name>D2VNK5_NAEGR</name>
<feature type="compositionally biased region" description="Polar residues" evidence="1">
    <location>
        <begin position="40"/>
        <end position="52"/>
    </location>
</feature>
<feature type="region of interest" description="Disordered" evidence="1">
    <location>
        <begin position="120"/>
        <end position="146"/>
    </location>
</feature>
<dbReference type="InParanoid" id="D2VNK5"/>
<feature type="compositionally biased region" description="Basic and acidic residues" evidence="1">
    <location>
        <begin position="27"/>
        <end position="36"/>
    </location>
</feature>
<feature type="region of interest" description="Disordered" evidence="1">
    <location>
        <begin position="1"/>
        <end position="89"/>
    </location>
</feature>
<feature type="region of interest" description="Disordered" evidence="1">
    <location>
        <begin position="153"/>
        <end position="172"/>
    </location>
</feature>
<accession>D2VNK5</accession>
<organism evidence="3">
    <name type="scientific">Naegleria gruberi</name>
    <name type="common">Amoeba</name>
    <dbReference type="NCBI Taxonomy" id="5762"/>
    <lineage>
        <taxon>Eukaryota</taxon>
        <taxon>Discoba</taxon>
        <taxon>Heterolobosea</taxon>
        <taxon>Tetramitia</taxon>
        <taxon>Eutetramitia</taxon>
        <taxon>Vahlkampfiidae</taxon>
        <taxon>Naegleria</taxon>
    </lineage>
</organism>
<dbReference type="RefSeq" id="XP_002674419.1">
    <property type="nucleotide sequence ID" value="XM_002674373.1"/>
</dbReference>
<feature type="region of interest" description="Disordered" evidence="1">
    <location>
        <begin position="200"/>
        <end position="270"/>
    </location>
</feature>
<feature type="compositionally biased region" description="Basic residues" evidence="1">
    <location>
        <begin position="122"/>
        <end position="131"/>
    </location>
</feature>
<evidence type="ECO:0000313" key="3">
    <source>
        <dbReference type="Proteomes" id="UP000006671"/>
    </source>
</evidence>
<reference evidence="2 3" key="1">
    <citation type="journal article" date="2010" name="Cell">
        <title>The genome of Naegleria gruberi illuminates early eukaryotic versatility.</title>
        <authorList>
            <person name="Fritz-Laylin L.K."/>
            <person name="Prochnik S.E."/>
            <person name="Ginger M.L."/>
            <person name="Dacks J.B."/>
            <person name="Carpenter M.L."/>
            <person name="Field M.C."/>
            <person name="Kuo A."/>
            <person name="Paredez A."/>
            <person name="Chapman J."/>
            <person name="Pham J."/>
            <person name="Shu S."/>
            <person name="Neupane R."/>
            <person name="Cipriano M."/>
            <person name="Mancuso J."/>
            <person name="Tu H."/>
            <person name="Salamov A."/>
            <person name="Lindquist E."/>
            <person name="Shapiro H."/>
            <person name="Lucas S."/>
            <person name="Grigoriev I.V."/>
            <person name="Cande W.Z."/>
            <person name="Fulton C."/>
            <person name="Rokhsar D.S."/>
            <person name="Dawson S.C."/>
        </authorList>
    </citation>
    <scope>NUCLEOTIDE SEQUENCE [LARGE SCALE GENOMIC DNA]</scope>
    <source>
        <strain evidence="2 3">NEG-M</strain>
    </source>
</reference>
<evidence type="ECO:0000313" key="2">
    <source>
        <dbReference type="EMBL" id="EFC41675.1"/>
    </source>
</evidence>
<feature type="compositionally biased region" description="Low complexity" evidence="1">
    <location>
        <begin position="200"/>
        <end position="229"/>
    </location>
</feature>
<evidence type="ECO:0000256" key="1">
    <source>
        <dbReference type="SAM" id="MobiDB-lite"/>
    </source>
</evidence>
<dbReference type="KEGG" id="ngr:NAEGRDRAFT_51021"/>
<proteinExistence type="predicted"/>
<gene>
    <name evidence="2" type="ORF">NAEGRDRAFT_51021</name>
</gene>
<keyword evidence="3" id="KW-1185">Reference proteome</keyword>
<dbReference type="Proteomes" id="UP000006671">
    <property type="component" value="Unassembled WGS sequence"/>
</dbReference>
<dbReference type="EMBL" id="GG738884">
    <property type="protein sequence ID" value="EFC41675.1"/>
    <property type="molecule type" value="Genomic_DNA"/>
</dbReference>
<dbReference type="GeneID" id="8855055"/>